<reference evidence="2" key="1">
    <citation type="submission" date="2019-03" db="EMBL/GenBank/DDBJ databases">
        <title>Improved annotation for the trematode Fasciola hepatica.</title>
        <authorList>
            <person name="Choi Y.-J."/>
            <person name="Martin J."/>
            <person name="Mitreva M."/>
        </authorList>
    </citation>
    <scope>NUCLEOTIDE SEQUENCE [LARGE SCALE GENOMIC DNA]</scope>
</reference>
<sequence>MSQSFKMNFNEQQSSVFIMFGMWRLILLWFTLFASVEMVTLEEGLANSDRYIRYDVSDFNTGMHAGIVLVMLYGILSIAVVGVLIISRALGYRSKGFN</sequence>
<keyword evidence="1" id="KW-0812">Transmembrane</keyword>
<dbReference type="EMBL" id="JXXN02000314">
    <property type="protein sequence ID" value="THD27812.1"/>
    <property type="molecule type" value="Genomic_DNA"/>
</dbReference>
<evidence type="ECO:0000313" key="2">
    <source>
        <dbReference type="EMBL" id="THD27812.1"/>
    </source>
</evidence>
<keyword evidence="3" id="KW-1185">Reference proteome</keyword>
<keyword evidence="1" id="KW-0472">Membrane</keyword>
<comment type="caution">
    <text evidence="2">The sequence shown here is derived from an EMBL/GenBank/DDBJ whole genome shotgun (WGS) entry which is preliminary data.</text>
</comment>
<name>A0A4E0S2M7_FASHE</name>
<evidence type="ECO:0000313" key="3">
    <source>
        <dbReference type="Proteomes" id="UP000230066"/>
    </source>
</evidence>
<protein>
    <submittedName>
        <fullName evidence="2">Uncharacterized protein</fullName>
    </submittedName>
</protein>
<evidence type="ECO:0000256" key="1">
    <source>
        <dbReference type="SAM" id="Phobius"/>
    </source>
</evidence>
<organism evidence="2 3">
    <name type="scientific">Fasciola hepatica</name>
    <name type="common">Liver fluke</name>
    <dbReference type="NCBI Taxonomy" id="6192"/>
    <lineage>
        <taxon>Eukaryota</taxon>
        <taxon>Metazoa</taxon>
        <taxon>Spiralia</taxon>
        <taxon>Lophotrochozoa</taxon>
        <taxon>Platyhelminthes</taxon>
        <taxon>Trematoda</taxon>
        <taxon>Digenea</taxon>
        <taxon>Plagiorchiida</taxon>
        <taxon>Echinostomata</taxon>
        <taxon>Echinostomatoidea</taxon>
        <taxon>Fasciolidae</taxon>
        <taxon>Fasciola</taxon>
    </lineage>
</organism>
<keyword evidence="1" id="KW-1133">Transmembrane helix</keyword>
<feature type="transmembrane region" description="Helical" evidence="1">
    <location>
        <begin position="62"/>
        <end position="86"/>
    </location>
</feature>
<proteinExistence type="predicted"/>
<dbReference type="AlphaFoldDB" id="A0A4E0S2M7"/>
<dbReference type="Proteomes" id="UP000230066">
    <property type="component" value="Unassembled WGS sequence"/>
</dbReference>
<gene>
    <name evidence="2" type="ORF">D915_001386</name>
</gene>
<accession>A0A4E0S2M7</accession>